<gene>
    <name evidence="1" type="ORF">BN961_01196</name>
</gene>
<evidence type="ECO:0000313" key="1">
    <source>
        <dbReference type="EMBL" id="CEG07793.1"/>
    </source>
</evidence>
<dbReference type="EMBL" id="CCAZ020000001">
    <property type="protein sequence ID" value="CEG07793.1"/>
    <property type="molecule type" value="Genomic_DNA"/>
</dbReference>
<keyword evidence="2" id="KW-1185">Reference proteome</keyword>
<reference evidence="1 2" key="1">
    <citation type="journal article" date="2014" name="Genome Announc.">
        <title>Genome Sequence of Afipia felis Strain 76713, Isolated in Hospital Water Using an Amoeba Co-Culture Procedure.</title>
        <authorList>
            <person name="Benamar S."/>
            <person name="La Scola B."/>
            <person name="Croce O."/>
        </authorList>
    </citation>
    <scope>NUCLEOTIDE SEQUENCE [LARGE SCALE GENOMIC DNA]</scope>
    <source>
        <strain evidence="1 2">76713</strain>
    </source>
</reference>
<accession>A0A090N711</accession>
<dbReference type="Proteomes" id="UP000035762">
    <property type="component" value="Unassembled WGS sequence"/>
</dbReference>
<dbReference type="AlphaFoldDB" id="A0A090N711"/>
<sequence>MSKQRLEIKIDGRGESSTVQEWQWSLMLGATRLDGGTVFGARAQAMEAGERAKRRYLVSGKAAKPT</sequence>
<dbReference type="STRING" id="1035.BN961_01196"/>
<protein>
    <submittedName>
        <fullName evidence="1">Uncharacterized protein</fullName>
    </submittedName>
</protein>
<evidence type="ECO:0000313" key="2">
    <source>
        <dbReference type="Proteomes" id="UP000035762"/>
    </source>
</evidence>
<organism evidence="1 2">
    <name type="scientific">Afipia felis</name>
    <name type="common">Cat scratch disease bacillus</name>
    <dbReference type="NCBI Taxonomy" id="1035"/>
    <lineage>
        <taxon>Bacteria</taxon>
        <taxon>Pseudomonadati</taxon>
        <taxon>Pseudomonadota</taxon>
        <taxon>Alphaproteobacteria</taxon>
        <taxon>Hyphomicrobiales</taxon>
        <taxon>Nitrobacteraceae</taxon>
        <taxon>Afipia</taxon>
    </lineage>
</organism>
<dbReference type="OrthoDB" id="9938538at2"/>
<name>A0A090N711_AFIFE</name>
<dbReference type="RefSeq" id="WP_048755920.1">
    <property type="nucleotide sequence ID" value="NZ_CCAZ020000001.1"/>
</dbReference>
<proteinExistence type="predicted"/>
<comment type="caution">
    <text evidence="1">The sequence shown here is derived from an EMBL/GenBank/DDBJ whole genome shotgun (WGS) entry which is preliminary data.</text>
</comment>